<protein>
    <submittedName>
        <fullName evidence="1">Uncharacterized protein</fullName>
    </submittedName>
</protein>
<organism evidence="1 2">
    <name type="scientific">Elysia crispata</name>
    <name type="common">lettuce slug</name>
    <dbReference type="NCBI Taxonomy" id="231223"/>
    <lineage>
        <taxon>Eukaryota</taxon>
        <taxon>Metazoa</taxon>
        <taxon>Spiralia</taxon>
        <taxon>Lophotrochozoa</taxon>
        <taxon>Mollusca</taxon>
        <taxon>Gastropoda</taxon>
        <taxon>Heterobranchia</taxon>
        <taxon>Euthyneura</taxon>
        <taxon>Panpulmonata</taxon>
        <taxon>Sacoglossa</taxon>
        <taxon>Placobranchoidea</taxon>
        <taxon>Plakobranchidae</taxon>
        <taxon>Elysia</taxon>
    </lineage>
</organism>
<evidence type="ECO:0000313" key="2">
    <source>
        <dbReference type="Proteomes" id="UP001283361"/>
    </source>
</evidence>
<dbReference type="AlphaFoldDB" id="A0AAE1E9S9"/>
<sequence length="78" mass="8759">MSCIIETRFLLVEKPGGCEAQTLKFGTIELGLKATGIALRKTEYRPNRDIKITQNYHTVACDNLVLPQSQRSKGGWLH</sequence>
<dbReference type="EMBL" id="JAWDGP010000628">
    <property type="protein sequence ID" value="KAK3798750.1"/>
    <property type="molecule type" value="Genomic_DNA"/>
</dbReference>
<name>A0AAE1E9S9_9GAST</name>
<comment type="caution">
    <text evidence="1">The sequence shown here is derived from an EMBL/GenBank/DDBJ whole genome shotgun (WGS) entry which is preliminary data.</text>
</comment>
<dbReference type="Proteomes" id="UP001283361">
    <property type="component" value="Unassembled WGS sequence"/>
</dbReference>
<gene>
    <name evidence="1" type="ORF">RRG08_064309</name>
</gene>
<accession>A0AAE1E9S9</accession>
<keyword evidence="2" id="KW-1185">Reference proteome</keyword>
<evidence type="ECO:0000313" key="1">
    <source>
        <dbReference type="EMBL" id="KAK3798750.1"/>
    </source>
</evidence>
<proteinExistence type="predicted"/>
<reference evidence="1" key="1">
    <citation type="journal article" date="2023" name="G3 (Bethesda)">
        <title>A reference genome for the long-term kleptoplast-retaining sea slug Elysia crispata morphotype clarki.</title>
        <authorList>
            <person name="Eastman K.E."/>
            <person name="Pendleton A.L."/>
            <person name="Shaikh M.A."/>
            <person name="Suttiyut T."/>
            <person name="Ogas R."/>
            <person name="Tomko P."/>
            <person name="Gavelis G."/>
            <person name="Widhalm J.R."/>
            <person name="Wisecaver J.H."/>
        </authorList>
    </citation>
    <scope>NUCLEOTIDE SEQUENCE</scope>
    <source>
        <strain evidence="1">ECLA1</strain>
    </source>
</reference>